<comment type="similarity">
    <text evidence="1">Belongs to the HpcH/HpaI aldolase family.</text>
</comment>
<dbReference type="PANTHER" id="PTHR30502">
    <property type="entry name" value="2-KETO-3-DEOXY-L-RHAMNONATE ALDOLASE"/>
    <property type="match status" value="1"/>
</dbReference>
<dbReference type="Proteomes" id="UP000008372">
    <property type="component" value="Unassembled WGS sequence"/>
</dbReference>
<dbReference type="RefSeq" id="WP_008306380.1">
    <property type="nucleotide sequence ID" value="NZ_BAEK01000084.1"/>
</dbReference>
<evidence type="ECO:0000313" key="6">
    <source>
        <dbReference type="Proteomes" id="UP000008372"/>
    </source>
</evidence>
<evidence type="ECO:0000256" key="3">
    <source>
        <dbReference type="ARBA" id="ARBA00023239"/>
    </source>
</evidence>
<dbReference type="PANTHER" id="PTHR30502:SF0">
    <property type="entry name" value="PHOSPHOENOLPYRUVATE CARBOXYLASE FAMILY PROTEIN"/>
    <property type="match status" value="1"/>
</dbReference>
<dbReference type="EMBL" id="BAEK01000084">
    <property type="protein sequence ID" value="GAC07455.1"/>
    <property type="molecule type" value="Genomic_DNA"/>
</dbReference>
<keyword evidence="2" id="KW-0479">Metal-binding</keyword>
<dbReference type="SUPFAM" id="SSF51621">
    <property type="entry name" value="Phosphoenolpyruvate/pyruvate domain"/>
    <property type="match status" value="1"/>
</dbReference>
<dbReference type="InterPro" id="IPR040442">
    <property type="entry name" value="Pyrv_kinase-like_dom_sf"/>
</dbReference>
<gene>
    <name evidence="5" type="primary">hpcH</name>
    <name evidence="5" type="ORF">GAGA_4631</name>
</gene>
<protein>
    <submittedName>
        <fullName evidence="5">4-hydroxy-2-oxo-heptane-1,7-dioate aldolase</fullName>
    </submittedName>
</protein>
<reference evidence="5 6" key="1">
    <citation type="journal article" date="2014" name="Environ. Microbiol.">
        <title>Comparative genomics of the marine bacterial genus Glaciecola reveals the high degree of genomic diversity and genomic characteristic for cold adaptation.</title>
        <authorList>
            <person name="Qin Q.L."/>
            <person name="Xie B.B."/>
            <person name="Yu Y."/>
            <person name="Shu Y.L."/>
            <person name="Rong J.C."/>
            <person name="Zhang Y.J."/>
            <person name="Zhao D.L."/>
            <person name="Chen X.L."/>
            <person name="Zhang X.Y."/>
            <person name="Chen B."/>
            <person name="Zhou B.C."/>
            <person name="Zhang Y.Z."/>
        </authorList>
    </citation>
    <scope>NUCLEOTIDE SEQUENCE [LARGE SCALE GENOMIC DNA]</scope>
    <source>
        <strain evidence="5 6">NO2</strain>
    </source>
</reference>
<dbReference type="InterPro" id="IPR015813">
    <property type="entry name" value="Pyrv/PenolPyrv_kinase-like_dom"/>
</dbReference>
<accession>A0ABQ0IDQ4</accession>
<organism evidence="5 6">
    <name type="scientific">Paraglaciecola agarilytica NO2</name>
    <dbReference type="NCBI Taxonomy" id="1125747"/>
    <lineage>
        <taxon>Bacteria</taxon>
        <taxon>Pseudomonadati</taxon>
        <taxon>Pseudomonadota</taxon>
        <taxon>Gammaproteobacteria</taxon>
        <taxon>Alteromonadales</taxon>
        <taxon>Alteromonadaceae</taxon>
        <taxon>Paraglaciecola</taxon>
    </lineage>
</organism>
<proteinExistence type="inferred from homology"/>
<evidence type="ECO:0000256" key="2">
    <source>
        <dbReference type="ARBA" id="ARBA00022723"/>
    </source>
</evidence>
<sequence length="257" mass="27535">MKLARNLFTSALANHTKQLGLWVSLSSSYAAEVVATSNYDWALLDMEHSPNDLFSILGQLQAFSQSRTTAIVRPPWNDPIIVKRLLDLGVMGLLFPMIQTVEEAKKAVASTVYPPKGIRGVAGSTRANKFGRVTDYLERVEQETAVIVQLETVLAVESADAIADVEGITGVFFGPADIAADLGIVGQPLDDRIWALIMPAAKRLIAKGIPVGTLVLDPEFAAKLLNEGFTFVACGADTSILAKGADNLFSHVKGALI</sequence>
<dbReference type="InterPro" id="IPR005000">
    <property type="entry name" value="Aldolase/citrate-lyase_domain"/>
</dbReference>
<comment type="caution">
    <text evidence="5">The sequence shown here is derived from an EMBL/GenBank/DDBJ whole genome shotgun (WGS) entry which is preliminary data.</text>
</comment>
<dbReference type="Gene3D" id="3.20.20.60">
    <property type="entry name" value="Phosphoenolpyruvate-binding domains"/>
    <property type="match status" value="1"/>
</dbReference>
<keyword evidence="6" id="KW-1185">Reference proteome</keyword>
<name>A0ABQ0IDQ4_9ALTE</name>
<evidence type="ECO:0000259" key="4">
    <source>
        <dbReference type="Pfam" id="PF03328"/>
    </source>
</evidence>
<dbReference type="Pfam" id="PF03328">
    <property type="entry name" value="HpcH_HpaI"/>
    <property type="match status" value="1"/>
</dbReference>
<keyword evidence="3" id="KW-0456">Lyase</keyword>
<evidence type="ECO:0000313" key="5">
    <source>
        <dbReference type="EMBL" id="GAC07455.1"/>
    </source>
</evidence>
<feature type="domain" description="HpcH/HpaI aldolase/citrate lyase" evidence="4">
    <location>
        <begin position="18"/>
        <end position="241"/>
    </location>
</feature>
<dbReference type="InterPro" id="IPR050251">
    <property type="entry name" value="HpcH-HpaI_aldolase"/>
</dbReference>
<evidence type="ECO:0000256" key="1">
    <source>
        <dbReference type="ARBA" id="ARBA00005568"/>
    </source>
</evidence>